<feature type="chain" id="PRO_5038122997" evidence="2">
    <location>
        <begin position="24"/>
        <end position="569"/>
    </location>
</feature>
<dbReference type="PROSITE" id="PS51724">
    <property type="entry name" value="SPOR"/>
    <property type="match status" value="1"/>
</dbReference>
<dbReference type="RefSeq" id="WP_205721296.1">
    <property type="nucleotide sequence ID" value="NZ_CP070608.1"/>
</dbReference>
<dbReference type="SUPFAM" id="SSF110997">
    <property type="entry name" value="Sporulation related repeat"/>
    <property type="match status" value="1"/>
</dbReference>
<feature type="region of interest" description="Disordered" evidence="1">
    <location>
        <begin position="345"/>
        <end position="413"/>
    </location>
</feature>
<evidence type="ECO:0000256" key="2">
    <source>
        <dbReference type="SAM" id="SignalP"/>
    </source>
</evidence>
<keyword evidence="5" id="KW-1185">Reference proteome</keyword>
<reference evidence="4" key="1">
    <citation type="submission" date="2021-02" db="EMBL/GenBank/DDBJ databases">
        <title>Fulvivirga sp. S481 isolated from sea water.</title>
        <authorList>
            <person name="Bae S.S."/>
            <person name="Baek K."/>
        </authorList>
    </citation>
    <scope>NUCLEOTIDE SEQUENCE</scope>
    <source>
        <strain evidence="4">S481</strain>
    </source>
</reference>
<dbReference type="KEGG" id="fuv:JR347_14435"/>
<keyword evidence="2" id="KW-0732">Signal</keyword>
<dbReference type="NCBIfam" id="TIGR03519">
    <property type="entry name" value="T9SS_PorP_fam"/>
    <property type="match status" value="1"/>
</dbReference>
<accession>A0A974WGQ0</accession>
<dbReference type="Pfam" id="PF11751">
    <property type="entry name" value="PorP_SprF"/>
    <property type="match status" value="1"/>
</dbReference>
<dbReference type="InterPro" id="IPR019861">
    <property type="entry name" value="PorP/SprF_Bacteroidetes"/>
</dbReference>
<organism evidence="4 5">
    <name type="scientific">Fulvivirga lutea</name>
    <dbReference type="NCBI Taxonomy" id="2810512"/>
    <lineage>
        <taxon>Bacteria</taxon>
        <taxon>Pseudomonadati</taxon>
        <taxon>Bacteroidota</taxon>
        <taxon>Cytophagia</taxon>
        <taxon>Cytophagales</taxon>
        <taxon>Fulvivirgaceae</taxon>
        <taxon>Fulvivirga</taxon>
    </lineage>
</organism>
<protein>
    <submittedName>
        <fullName evidence="4">PorP/SprF family type IX secretion system membrane protein</fullName>
    </submittedName>
</protein>
<evidence type="ECO:0000313" key="5">
    <source>
        <dbReference type="Proteomes" id="UP000662783"/>
    </source>
</evidence>
<dbReference type="InterPro" id="IPR007730">
    <property type="entry name" value="SPOR-like_dom"/>
</dbReference>
<dbReference type="EMBL" id="CP070608">
    <property type="protein sequence ID" value="QSE96782.1"/>
    <property type="molecule type" value="Genomic_DNA"/>
</dbReference>
<dbReference type="InterPro" id="IPR036680">
    <property type="entry name" value="SPOR-like_sf"/>
</dbReference>
<feature type="compositionally biased region" description="Basic and acidic residues" evidence="1">
    <location>
        <begin position="403"/>
        <end position="412"/>
    </location>
</feature>
<gene>
    <name evidence="4" type="ORF">JR347_14435</name>
</gene>
<feature type="signal peptide" evidence="2">
    <location>
        <begin position="1"/>
        <end position="23"/>
    </location>
</feature>
<evidence type="ECO:0000256" key="1">
    <source>
        <dbReference type="SAM" id="MobiDB-lite"/>
    </source>
</evidence>
<dbReference type="GO" id="GO:0042834">
    <property type="term" value="F:peptidoglycan binding"/>
    <property type="evidence" value="ECO:0007669"/>
    <property type="project" value="InterPro"/>
</dbReference>
<name>A0A974WGQ0_9BACT</name>
<feature type="domain" description="SPOR" evidence="3">
    <location>
        <begin position="490"/>
        <end position="567"/>
    </location>
</feature>
<feature type="compositionally biased region" description="Basic and acidic residues" evidence="1">
    <location>
        <begin position="345"/>
        <end position="394"/>
    </location>
</feature>
<evidence type="ECO:0000259" key="3">
    <source>
        <dbReference type="PROSITE" id="PS51724"/>
    </source>
</evidence>
<dbReference type="Proteomes" id="UP000662783">
    <property type="component" value="Chromosome"/>
</dbReference>
<sequence>MFFRLLILCCSIFWVFSIQTSLAQDNSNFSHYFMNPYTINPSYAGTDGRPSLFLTYRMQWLDIEGAPKIANASFHTPIGNKIGFGLNITNAERGPLNTTSAYLSNSVGISLSDKFVLRFGASFGAASNTVDTDVLANVDPNILIDIDPLAEDNLFLIGNAGLSLQAKYFNFGVSIPNIFSDELVTTESFSQGEISPLENLLIFASNRFYFSKKKKHMFEPYLLYRYSDVLPPLIEGTGIITLNHTVWFGGSYRQDFGISALAGFKFNKTFGLGYSYSIQNSDDNEINSPTHEIQLNLLLGGKKKDRFVYSFVDSELPKPKSKRQLALEERRKQLEEQRKLEEQRRQLEAEEKAKEEERLAQERAENEAKSAEEREARELAEREAREKAVKEAQEKANQIAKENAAKNNEKAVTEPIVEDEIQKQPEKPMTETVVEEKVQREEDKPIQEPIIENKPTPKVKENKPVNPAQNLVERYTTEDRVVVKRGGHLLELQSGEYVIVGVFGSYEHAEKYSDDLFFRGYQSKFGYITQEGYWYVYVHQGDVIEDARAKRDELRRKQIFSKAWVLTVQ</sequence>
<evidence type="ECO:0000313" key="4">
    <source>
        <dbReference type="EMBL" id="QSE96782.1"/>
    </source>
</evidence>
<dbReference type="AlphaFoldDB" id="A0A974WGQ0"/>
<proteinExistence type="predicted"/>